<protein>
    <recommendedName>
        <fullName evidence="4">Apea-like HEPN domain-containing protein</fullName>
    </recommendedName>
</protein>
<comment type="caution">
    <text evidence="2">The sequence shown here is derived from an EMBL/GenBank/DDBJ whole genome shotgun (WGS) entry which is preliminary data.</text>
</comment>
<organism evidence="2 3">
    <name type="scientific">Magnetospirillum sulfuroxidans</name>
    <dbReference type="NCBI Taxonomy" id="611300"/>
    <lineage>
        <taxon>Bacteria</taxon>
        <taxon>Pseudomonadati</taxon>
        <taxon>Pseudomonadota</taxon>
        <taxon>Alphaproteobacteria</taxon>
        <taxon>Rhodospirillales</taxon>
        <taxon>Rhodospirillaceae</taxon>
        <taxon>Magnetospirillum</taxon>
    </lineage>
</organism>
<evidence type="ECO:0000256" key="1">
    <source>
        <dbReference type="SAM" id="MobiDB-lite"/>
    </source>
</evidence>
<reference evidence="2 3" key="1">
    <citation type="submission" date="2021-04" db="EMBL/GenBank/DDBJ databases">
        <title>Magnetospirillum sulfuroxidans sp. nov., a facultative chemolithoautotrophic sulfur-oxidizing alphaproteobacterium isolated from freshwater sediment and proposals for Paramagetospirillum gen. nov., and Magnetospirillaceae fam. nov.</title>
        <authorList>
            <person name="Koziaeva V."/>
            <person name="Geelhoed J.S."/>
            <person name="Sorokin D.Y."/>
            <person name="Grouzdev D.S."/>
        </authorList>
    </citation>
    <scope>NUCLEOTIDE SEQUENCE [LARGE SCALE GENOMIC DNA]</scope>
    <source>
        <strain evidence="2 3">J10</strain>
    </source>
</reference>
<dbReference type="EMBL" id="JAGTUF010000021">
    <property type="protein sequence ID" value="MBR9973338.1"/>
    <property type="molecule type" value="Genomic_DNA"/>
</dbReference>
<evidence type="ECO:0008006" key="4">
    <source>
        <dbReference type="Google" id="ProtNLM"/>
    </source>
</evidence>
<keyword evidence="3" id="KW-1185">Reference proteome</keyword>
<accession>A0ABS5II03</accession>
<evidence type="ECO:0000313" key="3">
    <source>
        <dbReference type="Proteomes" id="UP000680714"/>
    </source>
</evidence>
<dbReference type="Proteomes" id="UP000680714">
    <property type="component" value="Unassembled WGS sequence"/>
</dbReference>
<proteinExistence type="predicted"/>
<sequence>MTILDRLQRFAEVGTVITCSKMTLLAGDNEPPLVVGSGEVVVSSETSFCYRIQGVPEDIGHALRTLNRIQQDPYDGCLRERLEAVAEDGTRLLCGWTIAKVDPGGHGEDWIFSGEFDSIIVTNDGPTALFTEVIYLLPAHHMARIVLRRFFPKPGVDGKSVHRMSILDTDVTFTLDDQDNKLLIHAPGTTQLPVTFTENWLGEPLRILFGQLIYPRFVARGIGTYVMNWVRPSPPWSERADACALWQGEKAFIDKEGFWTSYARLLAYVASVRDFEANAITELYVEVIQASSGSRWVWALTYASAAEGLVNLIFPRGSWRSDMETTEIAKLETQIDKFKAYIDLWTGDARFKKPAKNAASRILETSAAIGLRQLRDAGWVTADQYKAWDTLRNKVMHGNLVSPYSSAKDDKLLLDISGLLHALTRRIIAGVDPATGTIFAPPPPVSGNKSTVRPENGKAQG</sequence>
<feature type="region of interest" description="Disordered" evidence="1">
    <location>
        <begin position="438"/>
        <end position="461"/>
    </location>
</feature>
<gene>
    <name evidence="2" type="ORF">KEC16_16560</name>
</gene>
<evidence type="ECO:0000313" key="2">
    <source>
        <dbReference type="EMBL" id="MBR9973338.1"/>
    </source>
</evidence>
<name>A0ABS5II03_9PROT</name>
<dbReference type="RefSeq" id="WP_211550973.1">
    <property type="nucleotide sequence ID" value="NZ_JAGTUF010000021.1"/>
</dbReference>